<dbReference type="EMBL" id="JBHSMI010000028">
    <property type="protein sequence ID" value="MFC5404391.1"/>
    <property type="molecule type" value="Genomic_DNA"/>
</dbReference>
<feature type="region of interest" description="Disordered" evidence="6">
    <location>
        <begin position="29"/>
        <end position="49"/>
    </location>
</feature>
<sequence length="521" mass="58906">MKNRKIIMAMLLAIVLLIAGCSKSNNNYNASPSASGSQPASESPSATASATPAALTDKTFTMLTDSNPSWPFDKNWPVWKWIEEKTGAKFDVQLPSGTLYDALNLTFASGDLPDLIFMPDRTQALKYGQQGALANILDYKDKMPNFQQWMDKYPEVTKSFLAADGKMYMLPTQGFGETNRVVWMYRKDIFDKNGLTPPTTYDELYTVLKKLKELYPDSYPLAFRNGMNAMTNLTPNFETNPTYYKNDSGEVKFGPAEDNYKTMVGYLNKFYKEKLIPSDWLTLQTKQWQDLLSTSQAFITVDYIGRIDFFNAALRQENPDFTMAFMAPPAGLPGGKQQNPYTQVVENNLAISASSKNIDDIVKVFDFFYSEEGRTLLSWGKEGETYTVEGGQKKLNSTFTDSSDFRKKTGLATNGTYTWIDYDAHLSLASKELKFAYEEARKYDSKFNPKPSFTDKEYETISITGAAIDKYRDEQISKFILGSSSLNDWSKYIDELNKLGLPQVTELTKTALDRTEQISLK</sequence>
<dbReference type="Proteomes" id="UP001596113">
    <property type="component" value="Unassembled WGS sequence"/>
</dbReference>
<evidence type="ECO:0000313" key="9">
    <source>
        <dbReference type="Proteomes" id="UP001596113"/>
    </source>
</evidence>
<evidence type="ECO:0000256" key="2">
    <source>
        <dbReference type="ARBA" id="ARBA00022729"/>
    </source>
</evidence>
<evidence type="ECO:0000256" key="5">
    <source>
        <dbReference type="ARBA" id="ARBA00023288"/>
    </source>
</evidence>
<keyword evidence="4" id="KW-0564">Palmitate</keyword>
<dbReference type="PROSITE" id="PS51257">
    <property type="entry name" value="PROKAR_LIPOPROTEIN"/>
    <property type="match status" value="1"/>
</dbReference>
<name>A0ABW0HTA9_9BACL</name>
<feature type="chain" id="PRO_5046635257" evidence="7">
    <location>
        <begin position="25"/>
        <end position="521"/>
    </location>
</feature>
<dbReference type="Gene3D" id="3.40.190.10">
    <property type="entry name" value="Periplasmic binding protein-like II"/>
    <property type="match status" value="2"/>
</dbReference>
<dbReference type="Pfam" id="PF01547">
    <property type="entry name" value="SBP_bac_1"/>
    <property type="match status" value="1"/>
</dbReference>
<dbReference type="PANTHER" id="PTHR43649:SF33">
    <property type="entry name" value="POLYGALACTURONAN_RHAMNOGALACTURONAN-BINDING PROTEIN YTCQ"/>
    <property type="match status" value="1"/>
</dbReference>
<protein>
    <submittedName>
        <fullName evidence="8">Extracellular solute-binding protein</fullName>
    </submittedName>
</protein>
<accession>A0ABW0HTA9</accession>
<dbReference type="InterPro" id="IPR006059">
    <property type="entry name" value="SBP"/>
</dbReference>
<keyword evidence="2 7" id="KW-0732">Signal</keyword>
<gene>
    <name evidence="8" type="ORF">ACFPOF_16780</name>
</gene>
<proteinExistence type="predicted"/>
<comment type="caution">
    <text evidence="8">The sequence shown here is derived from an EMBL/GenBank/DDBJ whole genome shotgun (WGS) entry which is preliminary data.</text>
</comment>
<evidence type="ECO:0000256" key="3">
    <source>
        <dbReference type="ARBA" id="ARBA00023136"/>
    </source>
</evidence>
<evidence type="ECO:0000256" key="1">
    <source>
        <dbReference type="ARBA" id="ARBA00022475"/>
    </source>
</evidence>
<dbReference type="RefSeq" id="WP_378134663.1">
    <property type="nucleotide sequence ID" value="NZ_JBHSMI010000028.1"/>
</dbReference>
<dbReference type="PANTHER" id="PTHR43649">
    <property type="entry name" value="ARABINOSE-BINDING PROTEIN-RELATED"/>
    <property type="match status" value="1"/>
</dbReference>
<dbReference type="InterPro" id="IPR050490">
    <property type="entry name" value="Bact_solute-bd_prot1"/>
</dbReference>
<reference evidence="9" key="1">
    <citation type="journal article" date="2019" name="Int. J. Syst. Evol. Microbiol.">
        <title>The Global Catalogue of Microorganisms (GCM) 10K type strain sequencing project: providing services to taxonomists for standard genome sequencing and annotation.</title>
        <authorList>
            <consortium name="The Broad Institute Genomics Platform"/>
            <consortium name="The Broad Institute Genome Sequencing Center for Infectious Disease"/>
            <person name="Wu L."/>
            <person name="Ma J."/>
        </authorList>
    </citation>
    <scope>NUCLEOTIDE SEQUENCE [LARGE SCALE GENOMIC DNA]</scope>
    <source>
        <strain evidence="9">CGMCC 1.18575</strain>
    </source>
</reference>
<evidence type="ECO:0000256" key="7">
    <source>
        <dbReference type="SAM" id="SignalP"/>
    </source>
</evidence>
<feature type="signal peptide" evidence="7">
    <location>
        <begin position="1"/>
        <end position="24"/>
    </location>
</feature>
<keyword evidence="9" id="KW-1185">Reference proteome</keyword>
<keyword evidence="3" id="KW-0472">Membrane</keyword>
<organism evidence="8 9">
    <name type="scientific">Cohnella soli</name>
    <dbReference type="NCBI Taxonomy" id="425005"/>
    <lineage>
        <taxon>Bacteria</taxon>
        <taxon>Bacillati</taxon>
        <taxon>Bacillota</taxon>
        <taxon>Bacilli</taxon>
        <taxon>Bacillales</taxon>
        <taxon>Paenibacillaceae</taxon>
        <taxon>Cohnella</taxon>
    </lineage>
</organism>
<keyword evidence="1" id="KW-1003">Cell membrane</keyword>
<evidence type="ECO:0000256" key="4">
    <source>
        <dbReference type="ARBA" id="ARBA00023139"/>
    </source>
</evidence>
<keyword evidence="5" id="KW-0449">Lipoprotein</keyword>
<evidence type="ECO:0000313" key="8">
    <source>
        <dbReference type="EMBL" id="MFC5404391.1"/>
    </source>
</evidence>
<dbReference type="SUPFAM" id="SSF53850">
    <property type="entry name" value="Periplasmic binding protein-like II"/>
    <property type="match status" value="1"/>
</dbReference>
<evidence type="ECO:0000256" key="6">
    <source>
        <dbReference type="SAM" id="MobiDB-lite"/>
    </source>
</evidence>